<evidence type="ECO:0000313" key="7">
    <source>
        <dbReference type="Proteomes" id="UP000321960"/>
    </source>
</evidence>
<reference evidence="8" key="2">
    <citation type="journal article" date="2019" name="Int. J. Syst. Evol. Microbiol.">
        <title>The Global Catalogue of Microorganisms (GCM) 10K type strain sequencing project: providing services to taxonomists for standard genome sequencing and annotation.</title>
        <authorList>
            <consortium name="The Broad Institute Genomics Platform"/>
            <consortium name="The Broad Institute Genome Sequencing Center for Infectious Disease"/>
            <person name="Wu L."/>
            <person name="Ma J."/>
        </authorList>
    </citation>
    <scope>NUCLEOTIDE SEQUENCE [LARGE SCALE GENOMIC DNA]</scope>
    <source>
        <strain evidence="8">NBRC 107715</strain>
    </source>
</reference>
<dbReference type="InterPro" id="IPR036291">
    <property type="entry name" value="NAD(P)-bd_dom_sf"/>
</dbReference>
<comment type="caution">
    <text evidence="5">The sequence shown here is derived from an EMBL/GenBank/DDBJ whole genome shotgun (WGS) entry which is preliminary data.</text>
</comment>
<dbReference type="PRINTS" id="PR00080">
    <property type="entry name" value="SDRFAMILY"/>
</dbReference>
<keyword evidence="4" id="KW-1133">Transmembrane helix</keyword>
<reference evidence="6" key="4">
    <citation type="submission" date="2023-01" db="EMBL/GenBank/DDBJ databases">
        <title>Draft genome sequence of Methylobacterium oxalidis strain NBRC 107715.</title>
        <authorList>
            <person name="Sun Q."/>
            <person name="Mori K."/>
        </authorList>
    </citation>
    <scope>NUCLEOTIDE SEQUENCE</scope>
    <source>
        <strain evidence="6">NBRC 107715</strain>
    </source>
</reference>
<dbReference type="PANTHER" id="PTHR44196:SF1">
    <property type="entry name" value="DEHYDROGENASE_REDUCTASE SDR FAMILY MEMBER 7B"/>
    <property type="match status" value="1"/>
</dbReference>
<dbReference type="GO" id="GO:0016491">
    <property type="term" value="F:oxidoreductase activity"/>
    <property type="evidence" value="ECO:0007669"/>
    <property type="project" value="UniProtKB-KW"/>
</dbReference>
<dbReference type="SUPFAM" id="SSF51735">
    <property type="entry name" value="NAD(P)-binding Rossmann-fold domains"/>
    <property type="match status" value="1"/>
</dbReference>
<evidence type="ECO:0000313" key="6">
    <source>
        <dbReference type="EMBL" id="GLS65270.1"/>
    </source>
</evidence>
<keyword evidence="2" id="KW-0560">Oxidoreductase</keyword>
<dbReference type="PROSITE" id="PS00061">
    <property type="entry name" value="ADH_SHORT"/>
    <property type="match status" value="1"/>
</dbReference>
<sequence length="337" mass="35638">MAHRHGTVRMRDLHDQIVVITGASSGIGRAAALAFADRGARLALAARRPEALDSIAAACRARGADAVAVSTDVTDPQAVERLARRAEEAFGRIDVWINNAGTGVFGPYQDAPLDLHRRTVEINLLGGMYGAYAALPRFLRQGHGTLITNISLGGWAPAPFAAAYSASKFGLRAFTASLRQEVRRHPGIHVCSVFPAMVDTPGLEHGANVSGRQIDTGPLVYAPEEVAETFVRLVRHPRDEVAVGWPARAAQVAYALAPGPTEHLTGAAIHRMLDRAKPARHSYGAIRRPLDDAPRIAGGWRARHGVPSARTLSLTGLAILGGATLVALGSAAARAGR</sequence>
<accession>A0A512J1N0</accession>
<protein>
    <submittedName>
        <fullName evidence="5">Short-chain dehydrogenase</fullName>
    </submittedName>
</protein>
<comment type="similarity">
    <text evidence="1 3">Belongs to the short-chain dehydrogenases/reductases (SDR) family.</text>
</comment>
<dbReference type="InterPro" id="IPR020904">
    <property type="entry name" value="Sc_DH/Rdtase_CS"/>
</dbReference>
<gene>
    <name evidence="6" type="ORF">GCM10007888_36520</name>
    <name evidence="5" type="ORF">MOX02_19100</name>
</gene>
<dbReference type="Proteomes" id="UP000321960">
    <property type="component" value="Unassembled WGS sequence"/>
</dbReference>
<dbReference type="AlphaFoldDB" id="A0A512J1N0"/>
<dbReference type="Pfam" id="PF00106">
    <property type="entry name" value="adh_short"/>
    <property type="match status" value="1"/>
</dbReference>
<reference evidence="5 7" key="3">
    <citation type="submission" date="2019-07" db="EMBL/GenBank/DDBJ databases">
        <title>Whole genome shotgun sequence of Methylobacterium oxalidis NBRC 107715.</title>
        <authorList>
            <person name="Hosoyama A."/>
            <person name="Uohara A."/>
            <person name="Ohji S."/>
            <person name="Ichikawa N."/>
        </authorList>
    </citation>
    <scope>NUCLEOTIDE SEQUENCE [LARGE SCALE GENOMIC DNA]</scope>
    <source>
        <strain evidence="5 7">NBRC 107715</strain>
    </source>
</reference>
<dbReference type="NCBIfam" id="NF004792">
    <property type="entry name" value="PRK06139.1"/>
    <property type="match status" value="1"/>
</dbReference>
<evidence type="ECO:0000256" key="4">
    <source>
        <dbReference type="SAM" id="Phobius"/>
    </source>
</evidence>
<feature type="transmembrane region" description="Helical" evidence="4">
    <location>
        <begin position="312"/>
        <end position="333"/>
    </location>
</feature>
<keyword evidence="4" id="KW-0472">Membrane</keyword>
<keyword evidence="4" id="KW-0812">Transmembrane</keyword>
<dbReference type="GO" id="GO:0016020">
    <property type="term" value="C:membrane"/>
    <property type="evidence" value="ECO:0007669"/>
    <property type="project" value="TreeGrafter"/>
</dbReference>
<name>A0A512J1N0_9HYPH</name>
<evidence type="ECO:0000313" key="8">
    <source>
        <dbReference type="Proteomes" id="UP001156856"/>
    </source>
</evidence>
<proteinExistence type="inferred from homology"/>
<evidence type="ECO:0000256" key="1">
    <source>
        <dbReference type="ARBA" id="ARBA00006484"/>
    </source>
</evidence>
<dbReference type="Gene3D" id="3.40.50.720">
    <property type="entry name" value="NAD(P)-binding Rossmann-like Domain"/>
    <property type="match status" value="1"/>
</dbReference>
<dbReference type="InterPro" id="IPR002347">
    <property type="entry name" value="SDR_fam"/>
</dbReference>
<dbReference type="EMBL" id="BJZU01000029">
    <property type="protein sequence ID" value="GEP03872.1"/>
    <property type="molecule type" value="Genomic_DNA"/>
</dbReference>
<dbReference type="PRINTS" id="PR00081">
    <property type="entry name" value="GDHRDH"/>
</dbReference>
<dbReference type="EMBL" id="BSPK01000067">
    <property type="protein sequence ID" value="GLS65270.1"/>
    <property type="molecule type" value="Genomic_DNA"/>
</dbReference>
<evidence type="ECO:0000256" key="3">
    <source>
        <dbReference type="RuleBase" id="RU000363"/>
    </source>
</evidence>
<reference evidence="6" key="1">
    <citation type="journal article" date="2014" name="Int. J. Syst. Evol. Microbiol.">
        <title>Complete genome of a new Firmicutes species belonging to the dominant human colonic microbiota ('Ruminococcus bicirculans') reveals two chromosomes and a selective capacity to utilize plant glucans.</title>
        <authorList>
            <consortium name="NISC Comparative Sequencing Program"/>
            <person name="Wegmann U."/>
            <person name="Louis P."/>
            <person name="Goesmann A."/>
            <person name="Henrissat B."/>
            <person name="Duncan S.H."/>
            <person name="Flint H.J."/>
        </authorList>
    </citation>
    <scope>NUCLEOTIDE SEQUENCE</scope>
    <source>
        <strain evidence="6">NBRC 107715</strain>
    </source>
</reference>
<evidence type="ECO:0000256" key="2">
    <source>
        <dbReference type="ARBA" id="ARBA00023002"/>
    </source>
</evidence>
<keyword evidence="8" id="KW-1185">Reference proteome</keyword>
<dbReference type="Proteomes" id="UP001156856">
    <property type="component" value="Unassembled WGS sequence"/>
</dbReference>
<evidence type="ECO:0000313" key="5">
    <source>
        <dbReference type="EMBL" id="GEP03872.1"/>
    </source>
</evidence>
<dbReference type="PANTHER" id="PTHR44196">
    <property type="entry name" value="DEHYDROGENASE/REDUCTASE SDR FAMILY MEMBER 7B"/>
    <property type="match status" value="1"/>
</dbReference>
<organism evidence="5 7">
    <name type="scientific">Methylobacterium oxalidis</name>
    <dbReference type="NCBI Taxonomy" id="944322"/>
    <lineage>
        <taxon>Bacteria</taxon>
        <taxon>Pseudomonadati</taxon>
        <taxon>Pseudomonadota</taxon>
        <taxon>Alphaproteobacteria</taxon>
        <taxon>Hyphomicrobiales</taxon>
        <taxon>Methylobacteriaceae</taxon>
        <taxon>Methylobacterium</taxon>
    </lineage>
</organism>